<evidence type="ECO:0000259" key="2">
    <source>
        <dbReference type="Pfam" id="PF03372"/>
    </source>
</evidence>
<dbReference type="SUPFAM" id="SSF53098">
    <property type="entry name" value="Ribonuclease H-like"/>
    <property type="match status" value="1"/>
</dbReference>
<dbReference type="InterPro" id="IPR036691">
    <property type="entry name" value="Endo/exonu/phosph_ase_sf"/>
</dbReference>
<evidence type="ECO:0008006" key="6">
    <source>
        <dbReference type="Google" id="ProtNLM"/>
    </source>
</evidence>
<dbReference type="InterPro" id="IPR000477">
    <property type="entry name" value="RT_dom"/>
</dbReference>
<protein>
    <recommendedName>
        <fullName evidence="6">Reverse transcriptase</fullName>
    </recommendedName>
</protein>
<dbReference type="InterPro" id="IPR036397">
    <property type="entry name" value="RNaseH_sf"/>
</dbReference>
<dbReference type="SUPFAM" id="SSF56672">
    <property type="entry name" value="DNA/RNA polymerases"/>
    <property type="match status" value="1"/>
</dbReference>
<dbReference type="CDD" id="cd06222">
    <property type="entry name" value="RNase_H_like"/>
    <property type="match status" value="1"/>
</dbReference>
<dbReference type="InterPro" id="IPR012337">
    <property type="entry name" value="RNaseH-like_sf"/>
</dbReference>
<dbReference type="Gramene" id="evm.model.02.1394">
    <property type="protein sequence ID" value="cds.evm.model.02.1394"/>
    <property type="gene ID" value="evm.TU.02.1394"/>
</dbReference>
<proteinExistence type="predicted"/>
<dbReference type="AlphaFoldDB" id="A0A803NTG1"/>
<dbReference type="InterPro" id="IPR043502">
    <property type="entry name" value="DNA/RNA_pol_sf"/>
</dbReference>
<dbReference type="PANTHER" id="PTHR33116">
    <property type="entry name" value="REVERSE TRANSCRIPTASE ZINC-BINDING DOMAIN-CONTAINING PROTEIN-RELATED-RELATED"/>
    <property type="match status" value="1"/>
</dbReference>
<evidence type="ECO:0000313" key="5">
    <source>
        <dbReference type="Proteomes" id="UP000596661"/>
    </source>
</evidence>
<reference evidence="4" key="2">
    <citation type="submission" date="2021-03" db="UniProtKB">
        <authorList>
            <consortium name="EnsemblPlants"/>
        </authorList>
    </citation>
    <scope>IDENTIFICATION</scope>
</reference>
<dbReference type="EMBL" id="UZAU01000187">
    <property type="status" value="NOT_ANNOTATED_CDS"/>
    <property type="molecule type" value="Genomic_DNA"/>
</dbReference>
<evidence type="ECO:0000313" key="4">
    <source>
        <dbReference type="EnsemblPlants" id="cds.evm.model.02.1394"/>
    </source>
</evidence>
<name>A0A803NTG1_CANSA</name>
<dbReference type="InterPro" id="IPR005135">
    <property type="entry name" value="Endo/exonuclease/phosphatase"/>
</dbReference>
<accession>A0A803NTG1</accession>
<feature type="domain" description="RNase H type-1" evidence="3">
    <location>
        <begin position="1113"/>
        <end position="1197"/>
    </location>
</feature>
<dbReference type="CDD" id="cd01650">
    <property type="entry name" value="RT_nLTR_like"/>
    <property type="match status" value="1"/>
</dbReference>
<dbReference type="Pfam" id="PF13456">
    <property type="entry name" value="RVT_3"/>
    <property type="match status" value="1"/>
</dbReference>
<dbReference type="InterPro" id="IPR002156">
    <property type="entry name" value="RNaseH_domain"/>
</dbReference>
<dbReference type="InterPro" id="IPR044730">
    <property type="entry name" value="RNase_H-like_dom_plant"/>
</dbReference>
<dbReference type="Gene3D" id="3.60.10.10">
    <property type="entry name" value="Endonuclease/exonuclease/phosphatase"/>
    <property type="match status" value="1"/>
</dbReference>
<feature type="domain" description="Reverse transcriptase" evidence="1">
    <location>
        <begin position="653"/>
        <end position="760"/>
    </location>
</feature>
<dbReference type="SUPFAM" id="SSF56219">
    <property type="entry name" value="DNase I-like"/>
    <property type="match status" value="1"/>
</dbReference>
<feature type="domain" description="Endonuclease/exonuclease/phosphatase" evidence="2">
    <location>
        <begin position="257"/>
        <end position="422"/>
    </location>
</feature>
<dbReference type="GO" id="GO:0003676">
    <property type="term" value="F:nucleic acid binding"/>
    <property type="evidence" value="ECO:0007669"/>
    <property type="project" value="InterPro"/>
</dbReference>
<reference evidence="4" key="1">
    <citation type="submission" date="2018-11" db="EMBL/GenBank/DDBJ databases">
        <authorList>
            <person name="Grassa J C."/>
        </authorList>
    </citation>
    <scope>NUCLEOTIDE SEQUENCE [LARGE SCALE GENOMIC DNA]</scope>
</reference>
<dbReference type="EnsemblPlants" id="evm.model.02.1394">
    <property type="protein sequence ID" value="cds.evm.model.02.1394"/>
    <property type="gene ID" value="evm.TU.02.1394"/>
</dbReference>
<evidence type="ECO:0000259" key="1">
    <source>
        <dbReference type="Pfam" id="PF00078"/>
    </source>
</evidence>
<evidence type="ECO:0000259" key="3">
    <source>
        <dbReference type="Pfam" id="PF13456"/>
    </source>
</evidence>
<sequence length="1224" mass="139871">MASSSRDSEEVGRRWTNLQFEDREETGVWFDQSEDLGDEFDSRGFPFGYSPESSRGIYWKICDIVPKEFQWDLEGLLSCTERFYHRLFDEPLETIVKPYGLFMKAPDRRPNRQIGARWLRDSMGQSVEETMGRSPRIKKILKEKIMELKSRRNVGHVVNPELEENEGEGNIEDLVIIDNKRRRTHVGVDGGPLGDSGNMGQDFIDLNGGQVDMKVNGPEVYGPHKDKVAIGVESRSLMPQEVGKGTVEGKKGGSFSVEARGHSEGLAMLWRQENDGKLLSFSQNHIDIELKLSGSIVVRVTGCYGEPSRNLRSNTWRLIRELVRRSMLPWCLIGDLNNVLNQSDKRGGRPYPNSLLKGFQDVVSDCRLIDMALFVHPYTWERGRGTSNWVEIRLDRVLVSHAWNDLFPSARLFNMEISVSDHSPLWLQLVPTPIVITPPSTALVEWGKNITGDFKERLNKCNKVLKCLKNRRYEESIKKYKETQTQLYEILTQKEVFWRQRSKQLWLQAGDQNTKYFHACATSRKRNNHIVCLKNRAGVWAGWDNGLKEVMADYYRELFTASTSNWERVIACVDNVVSEDQNVGLTAPVDAAEVRKAVFQMHPDKSPGPDGLNPRFCQKFWEVVGTDVVRLVQHFFMFGEFPDFLKDTNIILIPKKSTPETMSDLRPIALCNVIYKIVSKVMANRLKGVLPNVISETQSAFLPGRLITDNILISFEVMHYLKRKGSRKNGFMAVKMDMSKAYDRVEWGFLQAMLRKLGLSLLIKDYERLGKVRGFKVARGAPIISHMLFADDTYVFCKANEEAACNVMELLSYFQQASRQQVNVLKSSIFFISNTRAEDRTRVCSRMGISEAVDNSTYLGLPNIVGRNKTTLLGFLKERLRKKIQGWEGRFLSKAGKELLIKTVAQSLPSYAMNVFLLTKKIYNEMEQMMCNFWWKSSSKDSKGIHWKRWDRLTLHKSKGGMEFRNLGDFNVSLLSKQGWRLLSRPDFLVARLFKARYYSRGDFLSAELGHNPSFVWRSIFEAKDLVKAGARVRIGNGAKTRILDDPWLPDEDNPRIISTHPALVDQRVQALMVTRHYEWDVELINDVMSARDAAIILRTLVEAISCCWPGLDAPEMAEVMGVREALSWIKKKLWQSVIVETDSLIVVQAIRSPLEMVSYFGSVISDCKTLLEELSGVSVLFVKRSANSVAHFLAKASYSVADRVIRSYDVSSEFQNVILYDCS</sequence>
<dbReference type="Pfam" id="PF03372">
    <property type="entry name" value="Exo_endo_phos"/>
    <property type="match status" value="1"/>
</dbReference>
<organism evidence="4 5">
    <name type="scientific">Cannabis sativa</name>
    <name type="common">Hemp</name>
    <name type="synonym">Marijuana</name>
    <dbReference type="NCBI Taxonomy" id="3483"/>
    <lineage>
        <taxon>Eukaryota</taxon>
        <taxon>Viridiplantae</taxon>
        <taxon>Streptophyta</taxon>
        <taxon>Embryophyta</taxon>
        <taxon>Tracheophyta</taxon>
        <taxon>Spermatophyta</taxon>
        <taxon>Magnoliopsida</taxon>
        <taxon>eudicotyledons</taxon>
        <taxon>Gunneridae</taxon>
        <taxon>Pentapetalae</taxon>
        <taxon>rosids</taxon>
        <taxon>fabids</taxon>
        <taxon>Rosales</taxon>
        <taxon>Cannabaceae</taxon>
        <taxon>Cannabis</taxon>
    </lineage>
</organism>
<keyword evidence="5" id="KW-1185">Reference proteome</keyword>
<dbReference type="Pfam" id="PF00078">
    <property type="entry name" value="RVT_1"/>
    <property type="match status" value="1"/>
</dbReference>
<dbReference type="Gene3D" id="3.30.420.10">
    <property type="entry name" value="Ribonuclease H-like superfamily/Ribonuclease H"/>
    <property type="match status" value="1"/>
</dbReference>
<dbReference type="GO" id="GO:0004523">
    <property type="term" value="F:RNA-DNA hybrid ribonuclease activity"/>
    <property type="evidence" value="ECO:0007669"/>
    <property type="project" value="InterPro"/>
</dbReference>
<dbReference type="PANTHER" id="PTHR33116:SF86">
    <property type="entry name" value="REVERSE TRANSCRIPTASE DOMAIN-CONTAINING PROTEIN"/>
    <property type="match status" value="1"/>
</dbReference>
<dbReference type="Proteomes" id="UP000596661">
    <property type="component" value="Chromosome 2"/>
</dbReference>